<reference evidence="3" key="1">
    <citation type="submission" date="2009-07" db="EMBL/GenBank/DDBJ databases">
        <title>Complete genome sequence of Rothia mucilaginosa DJ.</title>
        <authorList>
            <person name="Yamane K."/>
            <person name="Nambu T."/>
            <person name="Mashimo C."/>
            <person name="Sugimori C."/>
            <person name="Yamanaka T."/>
            <person name="Leung K."/>
            <person name="Fukushima H."/>
        </authorList>
    </citation>
    <scope>NUCLEOTIDE SEQUENCE [LARGE SCALE GENOMIC DNA]</scope>
    <source>
        <strain evidence="3">DY-18</strain>
    </source>
</reference>
<proteinExistence type="predicted"/>
<dbReference type="HOGENOM" id="CLU_502374_0_0_11"/>
<keyword evidence="2" id="KW-0456">Lyase</keyword>
<evidence type="ECO:0000313" key="3">
    <source>
        <dbReference type="Proteomes" id="UP000001883"/>
    </source>
</evidence>
<keyword evidence="3" id="KW-1185">Reference proteome</keyword>
<reference evidence="2 3" key="3">
    <citation type="journal article" date="2010" name="Sequencing">
        <title>Complete Genome Sequence of Rothia mucilaginosa DY-18: A Clinical Isolate with Dense Meshwork-Like Structures from a Persistent Apical Periodontitis Lesion.</title>
        <authorList>
            <person name="Yamane K."/>
            <person name="Nambu T."/>
            <person name="Yamanaka T."/>
            <person name="Mashimo C."/>
            <person name="Sugimori C."/>
            <person name="Leung K.-P."/>
            <person name="Fukushima H."/>
        </authorList>
    </citation>
    <scope>NUCLEOTIDE SEQUENCE [LARGE SCALE GENOMIC DNA]</scope>
    <source>
        <strain evidence="2 3">DY-18</strain>
    </source>
</reference>
<dbReference type="KEGG" id="rmu:RMDY18_08370"/>
<organism evidence="2 3">
    <name type="scientific">Rothia mucilaginosa (strain DY-18)</name>
    <name type="common">Stomatococcus mucilaginosus</name>
    <dbReference type="NCBI Taxonomy" id="680646"/>
    <lineage>
        <taxon>Bacteria</taxon>
        <taxon>Bacillati</taxon>
        <taxon>Actinomycetota</taxon>
        <taxon>Actinomycetes</taxon>
        <taxon>Micrococcales</taxon>
        <taxon>Micrococcaceae</taxon>
        <taxon>Rothia</taxon>
    </lineage>
</organism>
<evidence type="ECO:0000256" key="1">
    <source>
        <dbReference type="SAM" id="Phobius"/>
    </source>
</evidence>
<dbReference type="Proteomes" id="UP000001883">
    <property type="component" value="Chromosome"/>
</dbReference>
<reference evidence="2 3" key="2">
    <citation type="journal article" date="2010" name="J Osaka Dent Univ">
        <title>Isolation and identification of Rothia mucilaginosa from persistent apical periodontitis lesions.</title>
        <authorList>
            <person name="Yamane K."/>
            <person name="Yoshida M."/>
            <person name="Fujihira T."/>
            <person name="Baba T."/>
            <person name="Tsuji N."/>
            <person name="Hayashi H."/>
            <person name="Sugimori C."/>
            <person name="Yamanaka T."/>
            <person name="Mashimo C."/>
            <person name="Nambu T."/>
            <person name="Kawai H."/>
            <person name="Fukushima H."/>
        </authorList>
    </citation>
    <scope>NUCLEOTIDE SEQUENCE [LARGE SCALE GENOMIC DNA]</scope>
    <source>
        <strain evidence="2 3">DY-18</strain>
    </source>
</reference>
<keyword evidence="2" id="KW-0032">Aminotransferase</keyword>
<dbReference type="GO" id="GO:0016829">
    <property type="term" value="F:lyase activity"/>
    <property type="evidence" value="ECO:0007669"/>
    <property type="project" value="UniProtKB-KW"/>
</dbReference>
<evidence type="ECO:0000313" key="2">
    <source>
        <dbReference type="EMBL" id="BAI64669.1"/>
    </source>
</evidence>
<name>D2NSP3_ROTMD</name>
<keyword evidence="1" id="KW-0472">Membrane</keyword>
<keyword evidence="1" id="KW-1133">Transmembrane helix</keyword>
<feature type="transmembrane region" description="Helical" evidence="1">
    <location>
        <begin position="60"/>
        <end position="78"/>
    </location>
</feature>
<dbReference type="GO" id="GO:0008483">
    <property type="term" value="F:transaminase activity"/>
    <property type="evidence" value="ECO:0007669"/>
    <property type="project" value="UniProtKB-KW"/>
</dbReference>
<dbReference type="AlphaFoldDB" id="D2NSP3"/>
<keyword evidence="2" id="KW-0808">Transferase</keyword>
<sequence length="542" mass="59279">MRTRTTPYRGSYLLLLQELLEALRQVHAGQIHLLVLSLLTECSTGASLLRLSCCRFLRRTLLRVAGASLLLLVVLRVLTSATGRSRHTGHLHTTGHAGHLARSELLHHLLSLSETLHQLVHLRHGHTRTLSDTGTARTVNDARSHTLVRGHGANNRLHAVNLALVKSLKLLTHLSRTGHHHEQLLHGTKLTNLLHLSQEVLKSEVFLIDELLRHAVGFSLIPLSFSLLNQSQDVTHIQDAACHTVRVELLKVSDVLTSGREHNRLAGHRSHRQRCTTAGVTIKLRQDHTGEVHALVECVSGVHSVLTDHRIDNEQNFVRLNSVTNVTCLLHELSVNTQTTRGIDNHHVVQLSASLSHTVTCHLHGIAGGYVKLAGHTGVRRVHGHARTLTNNLQLGHRVRALQVGCNQHRGVTLALQPVSQLARQGGLTGTLQTRQHDDGRAALRHVDAAGRTAEDAHQLLVHDLDDLLGGVQRLGNFRTKSAFLHVGGKFADHGDGDVSVEQGAADFADGCINVCLGEAALAAQVLKSCRQAVGERIEHEP</sequence>
<dbReference type="EMBL" id="AP011540">
    <property type="protein sequence ID" value="BAI64669.1"/>
    <property type="molecule type" value="Genomic_DNA"/>
</dbReference>
<protein>
    <submittedName>
        <fullName evidence="2">Branched-chain amino acid aminotransferase/4-amino-4-deoxychorismate lyase</fullName>
    </submittedName>
</protein>
<accession>D2NSP3</accession>
<keyword evidence="1" id="KW-0812">Transmembrane</keyword>
<gene>
    <name evidence="2" type="ordered locus">RMDY18_08370</name>
</gene>